<dbReference type="Proteomes" id="UP001189624">
    <property type="component" value="Chromosome 6"/>
</dbReference>
<accession>A0AA86SUT5</accession>
<protein>
    <submittedName>
        <fullName evidence="1">Uncharacterized protein</fullName>
    </submittedName>
</protein>
<dbReference type="AlphaFoldDB" id="A0AA86SUT5"/>
<organism evidence="1 2">
    <name type="scientific">Sphenostylis stenocarpa</name>
    <dbReference type="NCBI Taxonomy" id="92480"/>
    <lineage>
        <taxon>Eukaryota</taxon>
        <taxon>Viridiplantae</taxon>
        <taxon>Streptophyta</taxon>
        <taxon>Embryophyta</taxon>
        <taxon>Tracheophyta</taxon>
        <taxon>Spermatophyta</taxon>
        <taxon>Magnoliopsida</taxon>
        <taxon>eudicotyledons</taxon>
        <taxon>Gunneridae</taxon>
        <taxon>Pentapetalae</taxon>
        <taxon>rosids</taxon>
        <taxon>fabids</taxon>
        <taxon>Fabales</taxon>
        <taxon>Fabaceae</taxon>
        <taxon>Papilionoideae</taxon>
        <taxon>50 kb inversion clade</taxon>
        <taxon>NPAAA clade</taxon>
        <taxon>indigoferoid/millettioid clade</taxon>
        <taxon>Phaseoleae</taxon>
        <taxon>Sphenostylis</taxon>
    </lineage>
</organism>
<reference evidence="1" key="1">
    <citation type="submission" date="2023-10" db="EMBL/GenBank/DDBJ databases">
        <authorList>
            <person name="Domelevo Entfellner J.-B."/>
        </authorList>
    </citation>
    <scope>NUCLEOTIDE SEQUENCE</scope>
</reference>
<name>A0AA86SUT5_9FABA</name>
<dbReference type="Gramene" id="rna-AYBTSS11_LOCUS20920">
    <property type="protein sequence ID" value="CAJ1965592.1"/>
    <property type="gene ID" value="gene-AYBTSS11_LOCUS20920"/>
</dbReference>
<dbReference type="EMBL" id="OY731403">
    <property type="protein sequence ID" value="CAJ1965592.1"/>
    <property type="molecule type" value="Genomic_DNA"/>
</dbReference>
<sequence>MSTYDDNTSAIQIVANSVSHEQTQYQTMLYKSLTSILNFRLRIFLTWLSHPHHKFLVRKLMLFDPPDQVEEQCDVESTFSGLTTA</sequence>
<evidence type="ECO:0000313" key="1">
    <source>
        <dbReference type="EMBL" id="CAJ1965592.1"/>
    </source>
</evidence>
<gene>
    <name evidence="1" type="ORF">AYBTSS11_LOCUS20920</name>
</gene>
<keyword evidence="2" id="KW-1185">Reference proteome</keyword>
<proteinExistence type="predicted"/>
<evidence type="ECO:0000313" key="2">
    <source>
        <dbReference type="Proteomes" id="UP001189624"/>
    </source>
</evidence>